<reference evidence="5" key="1">
    <citation type="journal article" date="2021" name="PeerJ">
        <title>Extensive microbial diversity within the chicken gut microbiome revealed by metagenomics and culture.</title>
        <authorList>
            <person name="Gilroy R."/>
            <person name="Ravi A."/>
            <person name="Getino M."/>
            <person name="Pursley I."/>
            <person name="Horton D.L."/>
            <person name="Alikhan N.F."/>
            <person name="Baker D."/>
            <person name="Gharbi K."/>
            <person name="Hall N."/>
            <person name="Watson M."/>
            <person name="Adriaenssens E.M."/>
            <person name="Foster-Nyarko E."/>
            <person name="Jarju S."/>
            <person name="Secka A."/>
            <person name="Antonio M."/>
            <person name="Oren A."/>
            <person name="Chaudhuri R.R."/>
            <person name="La Ragione R."/>
            <person name="Hildebrand F."/>
            <person name="Pallen M.J."/>
        </authorList>
    </citation>
    <scope>NUCLEOTIDE SEQUENCE</scope>
    <source>
        <strain evidence="5">CHK188-5543</strain>
    </source>
</reference>
<dbReference type="InterPro" id="IPR001638">
    <property type="entry name" value="Solute-binding_3/MltF_N"/>
</dbReference>
<evidence type="ECO:0000256" key="3">
    <source>
        <dbReference type="SAM" id="SignalP"/>
    </source>
</evidence>
<keyword evidence="1 3" id="KW-0732">Signal</keyword>
<reference evidence="5" key="2">
    <citation type="submission" date="2021-04" db="EMBL/GenBank/DDBJ databases">
        <authorList>
            <person name="Gilroy R."/>
        </authorList>
    </citation>
    <scope>NUCLEOTIDE SEQUENCE</scope>
    <source>
        <strain evidence="5">CHK188-5543</strain>
    </source>
</reference>
<organism evidence="5 6">
    <name type="scientific">Candidatus Anaerotruncus excrementipullorum</name>
    <dbReference type="NCBI Taxonomy" id="2838465"/>
    <lineage>
        <taxon>Bacteria</taxon>
        <taxon>Bacillati</taxon>
        <taxon>Bacillota</taxon>
        <taxon>Clostridia</taxon>
        <taxon>Eubacteriales</taxon>
        <taxon>Oscillospiraceae</taxon>
        <taxon>Anaerotruncus</taxon>
    </lineage>
</organism>
<evidence type="ECO:0000256" key="2">
    <source>
        <dbReference type="SAM" id="MobiDB-lite"/>
    </source>
</evidence>
<evidence type="ECO:0000256" key="1">
    <source>
        <dbReference type="ARBA" id="ARBA00022729"/>
    </source>
</evidence>
<feature type="domain" description="Solute-binding protein family 3/N-terminal" evidence="4">
    <location>
        <begin position="72"/>
        <end position="296"/>
    </location>
</feature>
<dbReference type="SMART" id="SM00062">
    <property type="entry name" value="PBPb"/>
    <property type="match status" value="1"/>
</dbReference>
<feature type="region of interest" description="Disordered" evidence="2">
    <location>
        <begin position="29"/>
        <end position="62"/>
    </location>
</feature>
<accession>A0A9D1WS59</accession>
<dbReference type="Proteomes" id="UP000886800">
    <property type="component" value="Unassembled WGS sequence"/>
</dbReference>
<feature type="signal peptide" evidence="3">
    <location>
        <begin position="1"/>
        <end position="19"/>
    </location>
</feature>
<dbReference type="PANTHER" id="PTHR35936">
    <property type="entry name" value="MEMBRANE-BOUND LYTIC MUREIN TRANSGLYCOSYLASE F"/>
    <property type="match status" value="1"/>
</dbReference>
<dbReference type="PANTHER" id="PTHR35936:SF34">
    <property type="entry name" value="ABC TRANSPORTER EXTRACELLULAR-BINDING PROTEIN YCKB-RELATED"/>
    <property type="match status" value="1"/>
</dbReference>
<dbReference type="CDD" id="cd00996">
    <property type="entry name" value="PBP2_AatB_like"/>
    <property type="match status" value="1"/>
</dbReference>
<evidence type="ECO:0000259" key="4">
    <source>
        <dbReference type="SMART" id="SM00062"/>
    </source>
</evidence>
<feature type="chain" id="PRO_5038381666" evidence="3">
    <location>
        <begin position="20"/>
        <end position="302"/>
    </location>
</feature>
<dbReference type="Gene3D" id="3.40.190.10">
    <property type="entry name" value="Periplasmic binding protein-like II"/>
    <property type="match status" value="2"/>
</dbReference>
<proteinExistence type="predicted"/>
<name>A0A9D1WS59_9FIRM</name>
<dbReference type="PROSITE" id="PS51257">
    <property type="entry name" value="PROKAR_LIPOPROTEIN"/>
    <property type="match status" value="1"/>
</dbReference>
<evidence type="ECO:0000313" key="6">
    <source>
        <dbReference type="Proteomes" id="UP000886800"/>
    </source>
</evidence>
<comment type="caution">
    <text evidence="5">The sequence shown here is derived from an EMBL/GenBank/DDBJ whole genome shotgun (WGS) entry which is preliminary data.</text>
</comment>
<evidence type="ECO:0000313" key="5">
    <source>
        <dbReference type="EMBL" id="HIX66081.1"/>
    </source>
</evidence>
<sequence length="302" mass="31714">MKKTIALLAALVMGATLFAGCGGSTAATSEAPASSAPAASSEAASEAAPAGDASSQAASEAAPAGDAALPETFILGLDASFPPMGFTDENNEIIGVDIDLAKAVCEKLGMTFEAKPIDWDAKDMELSTGKITCIWNGLTITDERVETYEMSRPYMKNEQVIVVMNGSDIASKADLAGKIVAAQKDSSGLEALMADEICASIQDGTPKEYADYVTAMGDLELGRCDAIVMDSIVADYYITANQKDMKVLEDKMAAEEYGIGFKKGDTALMEAVENALSELAADGTVAEISQKWFGREDMIITY</sequence>
<dbReference type="SUPFAM" id="SSF53850">
    <property type="entry name" value="Periplasmic binding protein-like II"/>
    <property type="match status" value="1"/>
</dbReference>
<dbReference type="Pfam" id="PF00497">
    <property type="entry name" value="SBP_bac_3"/>
    <property type="match status" value="1"/>
</dbReference>
<gene>
    <name evidence="5" type="ORF">H9736_07510</name>
</gene>
<protein>
    <submittedName>
        <fullName evidence="5">Amino acid ABC transporter substrate-binding protein</fullName>
    </submittedName>
</protein>
<dbReference type="AlphaFoldDB" id="A0A9D1WS59"/>
<dbReference type="EMBL" id="DXES01000163">
    <property type="protein sequence ID" value="HIX66081.1"/>
    <property type="molecule type" value="Genomic_DNA"/>
</dbReference>